<accession>A0A975F2J9</accession>
<dbReference type="AlphaFoldDB" id="A0A975F2J9"/>
<gene>
    <name evidence="2" type="ORF">HRQ91_02300</name>
</gene>
<feature type="chain" id="PRO_5037008486" description="Lipoprotein" evidence="1">
    <location>
        <begin position="21"/>
        <end position="137"/>
    </location>
</feature>
<proteinExistence type="predicted"/>
<evidence type="ECO:0008006" key="4">
    <source>
        <dbReference type="Google" id="ProtNLM"/>
    </source>
</evidence>
<reference evidence="2 3" key="1">
    <citation type="journal article" date="2021" name="Microbiol. Resour. Announc.">
        <title>Complete Genome Sequences of Three Human Oral Treponema parvum Isolates.</title>
        <authorList>
            <person name="Zeng H."/>
            <person name="Watt R.M."/>
        </authorList>
    </citation>
    <scope>NUCLEOTIDE SEQUENCE [LARGE SCALE GENOMIC DNA]</scope>
    <source>
        <strain evidence="2 3">ATCC 700770</strain>
    </source>
</reference>
<dbReference type="Proteomes" id="UP000671908">
    <property type="component" value="Chromosome"/>
</dbReference>
<feature type="signal peptide" evidence="1">
    <location>
        <begin position="1"/>
        <end position="20"/>
    </location>
</feature>
<evidence type="ECO:0000313" key="3">
    <source>
        <dbReference type="Proteomes" id="UP000671908"/>
    </source>
</evidence>
<name>A0A975F2J9_9SPIR</name>
<evidence type="ECO:0000256" key="1">
    <source>
        <dbReference type="SAM" id="SignalP"/>
    </source>
</evidence>
<organism evidence="2 3">
    <name type="scientific">Treponema parvum</name>
    <dbReference type="NCBI Taxonomy" id="138851"/>
    <lineage>
        <taxon>Bacteria</taxon>
        <taxon>Pseudomonadati</taxon>
        <taxon>Spirochaetota</taxon>
        <taxon>Spirochaetia</taxon>
        <taxon>Spirochaetales</taxon>
        <taxon>Treponemataceae</taxon>
        <taxon>Treponema</taxon>
    </lineage>
</organism>
<dbReference type="PROSITE" id="PS51257">
    <property type="entry name" value="PROKAR_LIPOPROTEIN"/>
    <property type="match status" value="1"/>
</dbReference>
<evidence type="ECO:0000313" key="2">
    <source>
        <dbReference type="EMBL" id="QTQ13376.1"/>
    </source>
</evidence>
<dbReference type="EMBL" id="CP054142">
    <property type="protein sequence ID" value="QTQ13376.1"/>
    <property type="molecule type" value="Genomic_DNA"/>
</dbReference>
<protein>
    <recommendedName>
        <fullName evidence="4">Lipoprotein</fullName>
    </recommendedName>
</protein>
<sequence length="137" mass="15606">MKKRKVVVLFAIIISLVGFISCSDPSSSEDNTIYKVEVGAVSNSTYNTAINKISNWSEVNYMNIASLRLYLFNNTISDYGSQTGITLSEIREFLLSHGFSNYKTNIQIENLKTVGNNIIFFYHAYDSNKTIWMYITK</sequence>
<dbReference type="RefSeq" id="WP_210120072.1">
    <property type="nucleotide sequence ID" value="NZ_CP054142.1"/>
</dbReference>
<keyword evidence="1" id="KW-0732">Signal</keyword>
<keyword evidence="3" id="KW-1185">Reference proteome</keyword>
<dbReference type="KEGG" id="tpav:HRQ91_02300"/>